<proteinExistence type="predicted"/>
<comment type="caution">
    <text evidence="1">The sequence shown here is derived from an EMBL/GenBank/DDBJ whole genome shotgun (WGS) entry which is preliminary data.</text>
</comment>
<dbReference type="AlphaFoldDB" id="A0A399E8E5"/>
<dbReference type="RefSeq" id="WP_170159740.1">
    <property type="nucleotide sequence ID" value="NZ_QXDL01000253.1"/>
</dbReference>
<sequence>MSEACVQAAGALFDLALKLEREATHRAMDELKRRRLGYLEPLDREAA</sequence>
<accession>A0A399E8E5</accession>
<dbReference type="Proteomes" id="UP000265715">
    <property type="component" value="Unassembled WGS sequence"/>
</dbReference>
<protein>
    <submittedName>
        <fullName evidence="1">Uncharacterized protein</fullName>
    </submittedName>
</protein>
<name>A0A399E8E5_9DEIN</name>
<reference evidence="1 2" key="1">
    <citation type="submission" date="2018-08" db="EMBL/GenBank/DDBJ databases">
        <title>Meiothermus terrae DSM 26712 genome sequencing project.</title>
        <authorList>
            <person name="Da Costa M.S."/>
            <person name="Albuquerque L."/>
            <person name="Raposo P."/>
            <person name="Froufe H.J.C."/>
            <person name="Barroso C.S."/>
            <person name="Egas C."/>
        </authorList>
    </citation>
    <scope>NUCLEOTIDE SEQUENCE [LARGE SCALE GENOMIC DNA]</scope>
    <source>
        <strain evidence="1 2">DSM 26712</strain>
    </source>
</reference>
<evidence type="ECO:0000313" key="1">
    <source>
        <dbReference type="EMBL" id="RIH79070.1"/>
    </source>
</evidence>
<organism evidence="1 2">
    <name type="scientific">Calidithermus terrae</name>
    <dbReference type="NCBI Taxonomy" id="1408545"/>
    <lineage>
        <taxon>Bacteria</taxon>
        <taxon>Thermotogati</taxon>
        <taxon>Deinococcota</taxon>
        <taxon>Deinococci</taxon>
        <taxon>Thermales</taxon>
        <taxon>Thermaceae</taxon>
        <taxon>Calidithermus</taxon>
    </lineage>
</organism>
<gene>
    <name evidence="1" type="ORF">Mterra_03626</name>
</gene>
<evidence type="ECO:0000313" key="2">
    <source>
        <dbReference type="Proteomes" id="UP000265715"/>
    </source>
</evidence>
<dbReference type="EMBL" id="QXDL01000253">
    <property type="protein sequence ID" value="RIH79070.1"/>
    <property type="molecule type" value="Genomic_DNA"/>
</dbReference>
<keyword evidence="2" id="KW-1185">Reference proteome</keyword>